<dbReference type="Proteomes" id="UP001199642">
    <property type="component" value="Chromosome"/>
</dbReference>
<evidence type="ECO:0000313" key="2">
    <source>
        <dbReference type="Proteomes" id="UP001199642"/>
    </source>
</evidence>
<evidence type="ECO:0000313" key="1">
    <source>
        <dbReference type="EMBL" id="UGS25592.1"/>
    </source>
</evidence>
<reference evidence="1 2" key="1">
    <citation type="submission" date="2023-01" db="EMBL/GenBank/DDBJ databases">
        <title>Characterization of estradiol degrading bacteria Microbacterium sp. MZT7 and reveal degrading genes through genome analysis.</title>
        <authorList>
            <person name="Hao P."/>
            <person name="Gao Y."/>
        </authorList>
    </citation>
    <scope>NUCLEOTIDE SEQUENCE [LARGE SCALE GENOMIC DNA]</scope>
    <source>
        <strain evidence="1 2">MZT7</strain>
    </source>
</reference>
<organism evidence="1 2">
    <name type="scientific">Microbacterium resistens</name>
    <dbReference type="NCBI Taxonomy" id="156977"/>
    <lineage>
        <taxon>Bacteria</taxon>
        <taxon>Bacillati</taxon>
        <taxon>Actinomycetota</taxon>
        <taxon>Actinomycetes</taxon>
        <taxon>Micrococcales</taxon>
        <taxon>Microbacteriaceae</taxon>
        <taxon>Microbacterium</taxon>
    </lineage>
</organism>
<keyword evidence="2" id="KW-1185">Reference proteome</keyword>
<sequence length="114" mass="12062">MTVPAAPGVATEVPGRVTVSAQALRHLATALVGDAAHAEARDIGLRLSDAAGALAVAVEVPLVLSPQGGTTFDARAQDVRRGVMEGLRELADRRVARVDVRFTDVRRITTRRAR</sequence>
<evidence type="ECO:0008006" key="3">
    <source>
        <dbReference type="Google" id="ProtNLM"/>
    </source>
</evidence>
<protein>
    <recommendedName>
        <fullName evidence="3">Asp23/Gls24 family envelope stress response protein</fullName>
    </recommendedName>
</protein>
<dbReference type="RefSeq" id="WP_219086012.1">
    <property type="nucleotide sequence ID" value="NZ_CP082781.1"/>
</dbReference>
<gene>
    <name evidence="1" type="ORF">K8F61_13020</name>
</gene>
<name>A0ABY3RNW8_9MICO</name>
<proteinExistence type="predicted"/>
<accession>A0ABY3RNW8</accession>
<dbReference type="EMBL" id="CP082781">
    <property type="protein sequence ID" value="UGS25592.1"/>
    <property type="molecule type" value="Genomic_DNA"/>
</dbReference>